<evidence type="ECO:0000256" key="3">
    <source>
        <dbReference type="ARBA" id="ARBA00022801"/>
    </source>
</evidence>
<dbReference type="PROSITE" id="PS00136">
    <property type="entry name" value="SUBTILASE_ASP"/>
    <property type="match status" value="1"/>
</dbReference>
<gene>
    <name evidence="10" type="primary">aprX</name>
    <name evidence="10" type="ORF">ERS852423_01793</name>
</gene>
<dbReference type="InterPro" id="IPR015500">
    <property type="entry name" value="Peptidase_S8_subtilisin-rel"/>
</dbReference>
<feature type="domain" description="Peptidase S8/S53" evidence="8">
    <location>
        <begin position="446"/>
        <end position="571"/>
    </location>
</feature>
<dbReference type="EMBL" id="CYYY01000007">
    <property type="protein sequence ID" value="CUN91923.1"/>
    <property type="molecule type" value="Genomic_DNA"/>
</dbReference>
<dbReference type="InterPro" id="IPR041365">
    <property type="entry name" value="CspB_prodomain"/>
</dbReference>
<dbReference type="InterPro" id="IPR022398">
    <property type="entry name" value="Peptidase_S8_His-AS"/>
</dbReference>
<dbReference type="Gene3D" id="2.60.120.1290">
    <property type="match status" value="1"/>
</dbReference>
<evidence type="ECO:0000256" key="7">
    <source>
        <dbReference type="RuleBase" id="RU003355"/>
    </source>
</evidence>
<keyword evidence="4 6" id="KW-0720">Serine protease</keyword>
<keyword evidence="3 6" id="KW-0378">Hydrolase</keyword>
<proteinExistence type="inferred from homology"/>
<feature type="domain" description="Csp protease B prodomain" evidence="9">
    <location>
        <begin position="4"/>
        <end position="91"/>
    </location>
</feature>
<keyword evidence="2 6" id="KW-0645">Protease</keyword>
<dbReference type="Proteomes" id="UP000095439">
    <property type="component" value="Unassembled WGS sequence"/>
</dbReference>
<comment type="similarity">
    <text evidence="1 6 7">Belongs to the peptidase S8 family.</text>
</comment>
<dbReference type="Gene3D" id="3.40.50.200">
    <property type="entry name" value="Peptidase S8/S53 domain"/>
    <property type="match status" value="1"/>
</dbReference>
<dbReference type="InterPro" id="IPR050131">
    <property type="entry name" value="Peptidase_S8_subtilisin-like"/>
</dbReference>
<organism evidence="10 11">
    <name type="scientific">Dorea longicatena</name>
    <dbReference type="NCBI Taxonomy" id="88431"/>
    <lineage>
        <taxon>Bacteria</taxon>
        <taxon>Bacillati</taxon>
        <taxon>Bacillota</taxon>
        <taxon>Clostridia</taxon>
        <taxon>Lachnospirales</taxon>
        <taxon>Lachnospiraceae</taxon>
        <taxon>Dorea</taxon>
    </lineage>
</organism>
<dbReference type="InterPro" id="IPR000209">
    <property type="entry name" value="Peptidase_S8/S53_dom"/>
</dbReference>
<dbReference type="Pfam" id="PF18425">
    <property type="entry name" value="CspB_prodomain"/>
    <property type="match status" value="1"/>
</dbReference>
<dbReference type="CDD" id="cd07478">
    <property type="entry name" value="Peptidases_S8_CspA-like"/>
    <property type="match status" value="1"/>
</dbReference>
<dbReference type="InterPro" id="IPR023827">
    <property type="entry name" value="Peptidase_S8_Asp-AS"/>
</dbReference>
<dbReference type="SUPFAM" id="SSF52743">
    <property type="entry name" value="Subtilisin-like"/>
    <property type="match status" value="1"/>
</dbReference>
<dbReference type="GO" id="GO:0006508">
    <property type="term" value="P:proteolysis"/>
    <property type="evidence" value="ECO:0007669"/>
    <property type="project" value="UniProtKB-KW"/>
</dbReference>
<dbReference type="PANTHER" id="PTHR43806">
    <property type="entry name" value="PEPTIDASE S8"/>
    <property type="match status" value="1"/>
</dbReference>
<dbReference type="InterPro" id="IPR017310">
    <property type="entry name" value="Pept_S8A_subtilisin_clostridia"/>
</dbReference>
<evidence type="ECO:0000256" key="2">
    <source>
        <dbReference type="ARBA" id="ARBA00022670"/>
    </source>
</evidence>
<evidence type="ECO:0000259" key="8">
    <source>
        <dbReference type="Pfam" id="PF00082"/>
    </source>
</evidence>
<dbReference type="Pfam" id="PF00082">
    <property type="entry name" value="Peptidase_S8"/>
    <property type="match status" value="2"/>
</dbReference>
<dbReference type="PANTHER" id="PTHR43806:SF11">
    <property type="entry name" value="CEREVISIN-RELATED"/>
    <property type="match status" value="1"/>
</dbReference>
<feature type="active site" description="Charge relay system" evidence="5 6">
    <location>
        <position position="201"/>
    </location>
</feature>
<dbReference type="InterPro" id="IPR034045">
    <property type="entry name" value="Pep_S8_CspA-like"/>
</dbReference>
<evidence type="ECO:0000256" key="1">
    <source>
        <dbReference type="ARBA" id="ARBA00011073"/>
    </source>
</evidence>
<dbReference type="PROSITE" id="PS00138">
    <property type="entry name" value="SUBTILASE_SER"/>
    <property type="match status" value="1"/>
</dbReference>
<feature type="domain" description="Peptidase S8/S53" evidence="8">
    <location>
        <begin position="118"/>
        <end position="308"/>
    </location>
</feature>
<evidence type="ECO:0000256" key="4">
    <source>
        <dbReference type="ARBA" id="ARBA00022825"/>
    </source>
</evidence>
<protein>
    <submittedName>
        <fullName evidence="10">Serine protease AprX</fullName>
        <ecNumber evidence="10">3.4.21.-</ecNumber>
    </submittedName>
</protein>
<dbReference type="InterPro" id="IPR023828">
    <property type="entry name" value="Peptidase_S8_Ser-AS"/>
</dbReference>
<dbReference type="PRINTS" id="PR00723">
    <property type="entry name" value="SUBTILISIN"/>
</dbReference>
<dbReference type="PROSITE" id="PS51892">
    <property type="entry name" value="SUBTILASE"/>
    <property type="match status" value="1"/>
</dbReference>
<dbReference type="PROSITE" id="PS00137">
    <property type="entry name" value="SUBTILASE_HIS"/>
    <property type="match status" value="1"/>
</dbReference>
<accession>A0A174AUV7</accession>
<feature type="active site" description="Charge relay system" evidence="5 6">
    <location>
        <position position="127"/>
    </location>
</feature>
<dbReference type="AlphaFoldDB" id="A0A174AUV7"/>
<dbReference type="EC" id="3.4.21.-" evidence="10"/>
<dbReference type="PIRSF" id="PIRSF037894">
    <property type="entry name" value="Subtilisin_rel_CspABC"/>
    <property type="match status" value="1"/>
</dbReference>
<evidence type="ECO:0000313" key="11">
    <source>
        <dbReference type="Proteomes" id="UP000095439"/>
    </source>
</evidence>
<evidence type="ECO:0000256" key="5">
    <source>
        <dbReference type="PIRSR" id="PIRSR615500-1"/>
    </source>
</evidence>
<dbReference type="Gene3D" id="3.30.70.2980">
    <property type="match status" value="1"/>
</dbReference>
<evidence type="ECO:0000256" key="6">
    <source>
        <dbReference type="PROSITE-ProRule" id="PRU01240"/>
    </source>
</evidence>
<dbReference type="InterPro" id="IPR036852">
    <property type="entry name" value="Peptidase_S8/S53_dom_sf"/>
</dbReference>
<name>A0A174AUV7_9FIRM</name>
<dbReference type="RefSeq" id="WP_242858378.1">
    <property type="nucleotide sequence ID" value="NZ_CABIWY010000007.1"/>
</dbReference>
<reference evidence="10 11" key="1">
    <citation type="submission" date="2015-09" db="EMBL/GenBank/DDBJ databases">
        <authorList>
            <consortium name="Pathogen Informatics"/>
        </authorList>
    </citation>
    <scope>NUCLEOTIDE SEQUENCE [LARGE SCALE GENOMIC DNA]</scope>
    <source>
        <strain evidence="10 11">2789STDY5608866</strain>
    </source>
</reference>
<dbReference type="GO" id="GO:0004252">
    <property type="term" value="F:serine-type endopeptidase activity"/>
    <property type="evidence" value="ECO:0007669"/>
    <property type="project" value="UniProtKB-UniRule"/>
</dbReference>
<evidence type="ECO:0000259" key="9">
    <source>
        <dbReference type="Pfam" id="PF18425"/>
    </source>
</evidence>
<sequence>MTSQKLENLLNLALNSAEDEREKSLNLNVGYDPLEREWDLIIKYSVNLDRVRKIASKVTELQNEYAVIRITESRIDILSEIPEVEYVEKPKRLFFQAAEGRRVSCINAVQDTRLSLYGQGILVAIIDSGIDYANIDFRNADGSTRIRYLWDQSLNPADGETAPVGYSIGVEYTKGQIDEALNAQTVSEQRRLVRSQDISGHGTAVAGVAAGNGSNSGGRYAGVAMQSELIVVKLGNPIQEGFPRTTELMMGIDYIIRKALELRMPVAVNISFGNTYGGHDGTTLLERYIDDVSNIWKSVFCIGTGNEAASAGHTSGRIISEGEETIQLAIQSRQSSISIQIWKEYTDQIEISIINPSGVRVGPVPEILGPHRFRIGQTEILLYYGEPSPYSISQEIYIDLLPVESYLTEGIWRIVLSAGKIMTGQYEMWLPSDNVLNRGTGFLFPTDATTLTIPSSASRAISVGAYDARTFAYADFSGRGFTRLTNMVKPDLVAPGVEVMTTTVGGGYAAFTGTSFATPFVTGSAALLMEWGIVRGNDPYLYGEKVKAYLRRGAKKVPGFDEYPNEEVGYGENVIIRSHGRKSVKSSVSVHFPNTETKHFFHNFEENLPGLDAK</sequence>
<evidence type="ECO:0000313" key="10">
    <source>
        <dbReference type="EMBL" id="CUN91923.1"/>
    </source>
</evidence>
<feature type="active site" description="Charge relay system" evidence="5 6">
    <location>
        <position position="515"/>
    </location>
</feature>